<dbReference type="AlphaFoldDB" id="A0A6J4P9Q2"/>
<gene>
    <name evidence="1" type="ORF">AVDCRST_MAG55-933</name>
</gene>
<feature type="non-terminal residue" evidence="1">
    <location>
        <position position="1"/>
    </location>
</feature>
<proteinExistence type="predicted"/>
<evidence type="ECO:0000313" key="1">
    <source>
        <dbReference type="EMBL" id="CAA9404740.1"/>
    </source>
</evidence>
<sequence>VRSTRNRVERDLADEFRGRDSGSYKPRHFHTAWGRRSLDQRPERPHSGWQHHRVQGEFGGHLHLGGWRLL</sequence>
<dbReference type="EMBL" id="CADCUZ010000036">
    <property type="protein sequence ID" value="CAA9404740.1"/>
    <property type="molecule type" value="Genomic_DNA"/>
</dbReference>
<feature type="non-terminal residue" evidence="1">
    <location>
        <position position="70"/>
    </location>
</feature>
<organism evidence="1">
    <name type="scientific">uncultured Rubrobacteraceae bacterium</name>
    <dbReference type="NCBI Taxonomy" id="349277"/>
    <lineage>
        <taxon>Bacteria</taxon>
        <taxon>Bacillati</taxon>
        <taxon>Actinomycetota</taxon>
        <taxon>Rubrobacteria</taxon>
        <taxon>Rubrobacterales</taxon>
        <taxon>Rubrobacteraceae</taxon>
        <taxon>environmental samples</taxon>
    </lineage>
</organism>
<name>A0A6J4P9Q2_9ACTN</name>
<reference evidence="1" key="1">
    <citation type="submission" date="2020-02" db="EMBL/GenBank/DDBJ databases">
        <authorList>
            <person name="Meier V. D."/>
        </authorList>
    </citation>
    <scope>NUCLEOTIDE SEQUENCE</scope>
    <source>
        <strain evidence="1">AVDCRST_MAG55</strain>
    </source>
</reference>
<protein>
    <submittedName>
        <fullName evidence="1">Uncharacterized protein</fullName>
    </submittedName>
</protein>
<accession>A0A6J4P9Q2</accession>